<dbReference type="EMBL" id="JAUSWV010000002">
    <property type="protein sequence ID" value="MDQ0578553.1"/>
    <property type="molecule type" value="Genomic_DNA"/>
</dbReference>
<protein>
    <submittedName>
        <fullName evidence="2">Uncharacterized protein</fullName>
    </submittedName>
</protein>
<comment type="caution">
    <text evidence="2">The sequence shown here is derived from an EMBL/GenBank/DDBJ whole genome shotgun (WGS) entry which is preliminary data.</text>
</comment>
<gene>
    <name evidence="2" type="ORF">QF030_000731</name>
</gene>
<evidence type="ECO:0000256" key="1">
    <source>
        <dbReference type="SAM" id="SignalP"/>
    </source>
</evidence>
<sequence>MIKKLPRIAAVLALSMLPLTTPATAAIAAHTLRTRLAADDSH</sequence>
<accession>A0ABU0NHG5</accession>
<keyword evidence="1" id="KW-0732">Signal</keyword>
<feature type="chain" id="PRO_5047021650" evidence="1">
    <location>
        <begin position="26"/>
        <end position="42"/>
    </location>
</feature>
<reference evidence="2 3" key="1">
    <citation type="submission" date="2023-07" db="EMBL/GenBank/DDBJ databases">
        <title>Comparative genomics of wheat-associated soil bacteria to identify genetic determinants of phenazine resistance.</title>
        <authorList>
            <person name="Mouncey N."/>
        </authorList>
    </citation>
    <scope>NUCLEOTIDE SEQUENCE [LARGE SCALE GENOMIC DNA]</scope>
    <source>
        <strain evidence="2 3">B2I6</strain>
    </source>
</reference>
<dbReference type="RefSeq" id="WP_307161156.1">
    <property type="nucleotide sequence ID" value="NZ_JAUSWV010000002.1"/>
</dbReference>
<proteinExistence type="predicted"/>
<name>A0ABU0NHG5_STRRH</name>
<organism evidence="2 3">
    <name type="scientific">Streptomyces rishiriensis</name>
    <dbReference type="NCBI Taxonomy" id="68264"/>
    <lineage>
        <taxon>Bacteria</taxon>
        <taxon>Bacillati</taxon>
        <taxon>Actinomycetota</taxon>
        <taxon>Actinomycetes</taxon>
        <taxon>Kitasatosporales</taxon>
        <taxon>Streptomycetaceae</taxon>
        <taxon>Streptomyces</taxon>
    </lineage>
</organism>
<evidence type="ECO:0000313" key="2">
    <source>
        <dbReference type="EMBL" id="MDQ0578553.1"/>
    </source>
</evidence>
<keyword evidence="3" id="KW-1185">Reference proteome</keyword>
<evidence type="ECO:0000313" key="3">
    <source>
        <dbReference type="Proteomes" id="UP001230654"/>
    </source>
</evidence>
<dbReference type="Proteomes" id="UP001230654">
    <property type="component" value="Unassembled WGS sequence"/>
</dbReference>
<feature type="signal peptide" evidence="1">
    <location>
        <begin position="1"/>
        <end position="25"/>
    </location>
</feature>